<dbReference type="Pfam" id="PF00728">
    <property type="entry name" value="Glyco_hydro_20"/>
    <property type="match status" value="1"/>
</dbReference>
<dbReference type="EMBL" id="JBHRYR010000005">
    <property type="protein sequence ID" value="MFC3854127.1"/>
    <property type="molecule type" value="Genomic_DNA"/>
</dbReference>
<reference evidence="8" key="1">
    <citation type="journal article" date="2019" name="Int. J. Syst. Evol. Microbiol.">
        <title>The Global Catalogue of Microorganisms (GCM) 10K type strain sequencing project: providing services to taxonomists for standard genome sequencing and annotation.</title>
        <authorList>
            <consortium name="The Broad Institute Genomics Platform"/>
            <consortium name="The Broad Institute Genome Sequencing Center for Infectious Disease"/>
            <person name="Wu L."/>
            <person name="Ma J."/>
        </authorList>
    </citation>
    <scope>NUCLEOTIDE SEQUENCE [LARGE SCALE GENOMIC DNA]</scope>
    <source>
        <strain evidence="8">IBRC 10765</strain>
    </source>
</reference>
<dbReference type="Gene3D" id="3.20.20.80">
    <property type="entry name" value="Glycosidases"/>
    <property type="match status" value="1"/>
</dbReference>
<evidence type="ECO:0000313" key="8">
    <source>
        <dbReference type="Proteomes" id="UP001595617"/>
    </source>
</evidence>
<dbReference type="SUPFAM" id="SSF51445">
    <property type="entry name" value="(Trans)glycosidases"/>
    <property type="match status" value="1"/>
</dbReference>
<keyword evidence="8" id="KW-1185">Reference proteome</keyword>
<accession>A0ABV8A019</accession>
<evidence type="ECO:0000256" key="1">
    <source>
        <dbReference type="ARBA" id="ARBA00001231"/>
    </source>
</evidence>
<evidence type="ECO:0000259" key="6">
    <source>
        <dbReference type="Pfam" id="PF00728"/>
    </source>
</evidence>
<evidence type="ECO:0000256" key="5">
    <source>
        <dbReference type="ARBA" id="ARBA00030512"/>
    </source>
</evidence>
<gene>
    <name evidence="7" type="ORF">ACFOOG_14890</name>
</gene>
<evidence type="ECO:0000256" key="4">
    <source>
        <dbReference type="ARBA" id="ARBA00022801"/>
    </source>
</evidence>
<comment type="caution">
    <text evidence="7">The sequence shown here is derived from an EMBL/GenBank/DDBJ whole genome shotgun (WGS) entry which is preliminary data.</text>
</comment>
<comment type="catalytic activity">
    <reaction evidence="1">
        <text>Hydrolysis of terminal non-reducing N-acetyl-D-hexosamine residues in N-acetyl-beta-D-hexosaminides.</text>
        <dbReference type="EC" id="3.2.1.52"/>
    </reaction>
</comment>
<name>A0ABV8A019_9GAMM</name>
<evidence type="ECO:0000313" key="7">
    <source>
        <dbReference type="EMBL" id="MFC3854127.1"/>
    </source>
</evidence>
<dbReference type="InterPro" id="IPR025705">
    <property type="entry name" value="Beta_hexosaminidase_sua/sub"/>
</dbReference>
<dbReference type="RefSeq" id="WP_380698105.1">
    <property type="nucleotide sequence ID" value="NZ_JBHRYR010000005.1"/>
</dbReference>
<dbReference type="Gene3D" id="3.30.379.10">
    <property type="entry name" value="Chitobiase/beta-hexosaminidase domain 2-like"/>
    <property type="match status" value="1"/>
</dbReference>
<evidence type="ECO:0000256" key="2">
    <source>
        <dbReference type="ARBA" id="ARBA00006285"/>
    </source>
</evidence>
<dbReference type="EC" id="3.2.1.52" evidence="3"/>
<dbReference type="Proteomes" id="UP001595617">
    <property type="component" value="Unassembled WGS sequence"/>
</dbReference>
<comment type="similarity">
    <text evidence="2">Belongs to the glycosyl hydrolase 20 family.</text>
</comment>
<dbReference type="PRINTS" id="PR00738">
    <property type="entry name" value="GLHYDRLASE20"/>
</dbReference>
<dbReference type="InterPro" id="IPR017853">
    <property type="entry name" value="GH"/>
</dbReference>
<proteinExistence type="inferred from homology"/>
<dbReference type="InterPro" id="IPR029018">
    <property type="entry name" value="Hex-like_dom2"/>
</dbReference>
<dbReference type="CDD" id="cd06563">
    <property type="entry name" value="GH20_chitobiase-like"/>
    <property type="match status" value="1"/>
</dbReference>
<dbReference type="SUPFAM" id="SSF55545">
    <property type="entry name" value="beta-N-acetylhexosaminidase-like domain"/>
    <property type="match status" value="1"/>
</dbReference>
<protein>
    <recommendedName>
        <fullName evidence="3">beta-N-acetylhexosaminidase</fullName>
        <ecNumber evidence="3">3.2.1.52</ecNumber>
    </recommendedName>
    <alternativeName>
        <fullName evidence="5">Beta-N-acetylhexosaminidase</fullName>
    </alternativeName>
</protein>
<evidence type="ECO:0000256" key="3">
    <source>
        <dbReference type="ARBA" id="ARBA00012663"/>
    </source>
</evidence>
<dbReference type="InterPro" id="IPR015883">
    <property type="entry name" value="Glyco_hydro_20_cat"/>
</dbReference>
<keyword evidence="4" id="KW-0378">Hydrolase</keyword>
<sequence length="637" mass="71186">MTLRYEFKPTPLSREGGPGYQASIVLTNTTGAAMNVARLTFSSARILKPGDIQGAELLQRDGDLHVVGMAESIPPGVTKEIFIKNPRDRLLKITDWPYGVFAEDAKGTLLDLTIVQPSLRWDKRPTPVSEPNVVRSLIPAPSHLTMSEVSFPRPNHGQWVGINTSEISGLTPEVLAAWARQFQEFAGVSFTDVRDDLKRWPVKITRAEGHLDGYQLRVMEHGAELIVMNVAGVHAGLASLVQWVAGLTVQPVTIQDRPRFDYRGLHLDAVRHFIPFADVLKTVRLAALYKLNYLHWHLTDDEGWRLESTAFPELTKKTAMRGRERVMPPQMGSGAIDHGGYYSQSEVRTLVAYAAALGITVVPEMDVPGHARALLRALPELIEEADDSEYRSVQHYSDNVLNPGLSATLGVVKTLLDEIMDLFPAPYIHLGSDEVPEGVWENSPAAQEKAKALRLPNVRSLHGWLMRELEQHVQTRGRNAAGWEEILVDEAVSTATLVYSWQGVEAGRLAAQRGHDVVMTPAQYCYLDLGASDAPDEPGYYWAGTPTLSAVYGYEPTQGWEHDVAERHLKGMQACLWTELLAETWQREYMLLPRLLAVAERAWSSMHVNDLANFKERVALHQSIWQRAGWHYNAHCE</sequence>
<dbReference type="PANTHER" id="PTHR22600:SF57">
    <property type="entry name" value="BETA-N-ACETYLHEXOSAMINIDASE"/>
    <property type="match status" value="1"/>
</dbReference>
<dbReference type="PANTHER" id="PTHR22600">
    <property type="entry name" value="BETA-HEXOSAMINIDASE"/>
    <property type="match status" value="1"/>
</dbReference>
<organism evidence="7 8">
    <name type="scientific">Saccharospirillum mangrovi</name>
    <dbReference type="NCBI Taxonomy" id="2161747"/>
    <lineage>
        <taxon>Bacteria</taxon>
        <taxon>Pseudomonadati</taxon>
        <taxon>Pseudomonadota</taxon>
        <taxon>Gammaproteobacteria</taxon>
        <taxon>Oceanospirillales</taxon>
        <taxon>Saccharospirillaceae</taxon>
        <taxon>Saccharospirillum</taxon>
    </lineage>
</organism>
<feature type="domain" description="Glycoside hydrolase family 20 catalytic" evidence="6">
    <location>
        <begin position="260"/>
        <end position="605"/>
    </location>
</feature>